<dbReference type="Proteomes" id="UP000217033">
    <property type="component" value="Unassembled WGS sequence"/>
</dbReference>
<reference evidence="1" key="1">
    <citation type="submission" date="2017-08" db="EMBL/GenBank/DDBJ databases">
        <authorList>
            <person name="Alvarez-Ponce D."/>
            <person name="Weitzman C.L."/>
            <person name="Tillett R.L."/>
            <person name="Sandmeier F.C."/>
            <person name="Tracy C.R."/>
        </authorList>
    </citation>
    <scope>NUCLEOTIDE SEQUENCE [LARGE SCALE GENOMIC DNA]</scope>
    <source>
        <strain evidence="1">PS6</strain>
    </source>
</reference>
<gene>
    <name evidence="1" type="ORF">CJF60_01335</name>
</gene>
<dbReference type="EMBL" id="NQMN01000001">
    <property type="protein sequence ID" value="PAF55315.1"/>
    <property type="molecule type" value="Genomic_DNA"/>
</dbReference>
<comment type="caution">
    <text evidence="1">The sequence shown here is derived from an EMBL/GenBank/DDBJ whole genome shotgun (WGS) entry which is preliminary data.</text>
</comment>
<keyword evidence="2" id="KW-1185">Reference proteome</keyword>
<dbReference type="Pfam" id="PF09561">
    <property type="entry name" value="RE_HpaII"/>
    <property type="match status" value="1"/>
</dbReference>
<dbReference type="GO" id="GO:0004519">
    <property type="term" value="F:endonuclease activity"/>
    <property type="evidence" value="ECO:0007669"/>
    <property type="project" value="UniProtKB-KW"/>
</dbReference>
<organism evidence="1 2">
    <name type="scientific">Mycoplasmopsis agassizii</name>
    <dbReference type="NCBI Taxonomy" id="33922"/>
    <lineage>
        <taxon>Bacteria</taxon>
        <taxon>Bacillati</taxon>
        <taxon>Mycoplasmatota</taxon>
        <taxon>Mycoplasmoidales</taxon>
        <taxon>Metamycoplasmataceae</taxon>
        <taxon>Mycoplasmopsis</taxon>
    </lineage>
</organism>
<evidence type="ECO:0000313" key="1">
    <source>
        <dbReference type="EMBL" id="PAF55315.1"/>
    </source>
</evidence>
<sequence length="358" mass="41207">MKLSFNRGEWSEIYTVLYLLFNPNLELVDSKLNSINTNLLRIKSINLKNNQDEIFIKYLVEDSGNVKILSDKKILGIISKEELEQNKSLILNNILDSKPGKRSFTIKGIKNFLQKLDNENYIKANSLKKSDLDSTVHDLKTDNLIDLSYSIKSSLGSPSTILNSSKRTNFLYKINDLKKEDIEVINSIHTRAKLVDRINKIYSLGGSIEFVKVSDSTFDYNLKMIDSNLPFYLGNALLKSYEKGVKNLKKLFIESVKPFDFDYAYKKLGDFLESISFGLFPSIKWNGKNSVNGGLVIVKSNGLVVVIDLVYFKNEVRNYLIEQTKLDTPSSKRYNMLELYLDNNEIYFTLNLQIRYKK</sequence>
<dbReference type="RefSeq" id="WP_084231877.1">
    <property type="nucleotide sequence ID" value="NZ_FWXE01000001.1"/>
</dbReference>
<accession>A0ABX4H5Y3</accession>
<keyword evidence="1" id="KW-0378">Hydrolase</keyword>
<keyword evidence="1" id="KW-0540">Nuclease</keyword>
<dbReference type="InterPro" id="IPR019062">
    <property type="entry name" value="Restrct_endonuc_II_HpaII"/>
</dbReference>
<evidence type="ECO:0000313" key="2">
    <source>
        <dbReference type="Proteomes" id="UP000217033"/>
    </source>
</evidence>
<proteinExistence type="predicted"/>
<name>A0ABX4H5Y3_9BACT</name>
<protein>
    <submittedName>
        <fullName evidence="1">HpaII family restriction endonuclease</fullName>
    </submittedName>
</protein>
<keyword evidence="1" id="KW-0255">Endonuclease</keyword>